<evidence type="ECO:0000256" key="8">
    <source>
        <dbReference type="ARBA" id="ARBA00022989"/>
    </source>
</evidence>
<evidence type="ECO:0000256" key="15">
    <source>
        <dbReference type="ARBA" id="ARBA00030165"/>
    </source>
</evidence>
<feature type="transmembrane region" description="Helical" evidence="19">
    <location>
        <begin position="346"/>
        <end position="376"/>
    </location>
</feature>
<dbReference type="PROSITE" id="PS01018">
    <property type="entry name" value="STEROL_REDUCT_2"/>
    <property type="match status" value="1"/>
</dbReference>
<sequence>MGALTYVSVVVSGLLWRDRGIALSSVHHSLSSLTCSSLFQAGLVLLAFITLLAVAGSALPGWVHPGTLLPDGKTRLYYKCNGLLLLVLSVVAWLLGDRYFGHEVGAWAAHHCGALFLAAQATAFTLATYLVVRARWLDQLRRRNWFRNRESSWLHDFILGAELNPHLLGGRLELKFFWLRPSMIGWCLLNLSIAAQQLAVHGRLSPRMLLYQVLADGYIVDYFWNEKRMTTTWDIVAEHFGLMLIWGDLVFIPFAFSLQAWCLLHDQRPLPSWHAAGILGVAALGGYLFRSANSQKDSFKRDPQRPVTRAWRWRRRTPGNRTFGEGRILASGWWGLARHMNYTGDLLLALSFSLPCIGGPGGAWAFFYFFYLLILLIHRSKRDDERCARKYGKSWAEYCRAVPQVFLPGIW</sequence>
<accession>A0AAV9IQY4</accession>
<evidence type="ECO:0000256" key="10">
    <source>
        <dbReference type="ARBA" id="ARBA00023011"/>
    </source>
</evidence>
<dbReference type="AlphaFoldDB" id="A0AAV9IQY4"/>
<feature type="transmembrane region" description="Helical" evidence="19">
    <location>
        <begin position="244"/>
        <end position="264"/>
    </location>
</feature>
<dbReference type="EC" id="1.3.1.70" evidence="3"/>
<evidence type="ECO:0000256" key="1">
    <source>
        <dbReference type="ARBA" id="ARBA00004141"/>
    </source>
</evidence>
<keyword evidence="11" id="KW-0443">Lipid metabolism</keyword>
<gene>
    <name evidence="20" type="ORF">CDCA_CDCA01G0358</name>
</gene>
<evidence type="ECO:0000256" key="14">
    <source>
        <dbReference type="ARBA" id="ARBA00023221"/>
    </source>
</evidence>
<dbReference type="Proteomes" id="UP001301350">
    <property type="component" value="Unassembled WGS sequence"/>
</dbReference>
<feature type="transmembrane region" description="Helical" evidence="19">
    <location>
        <begin position="108"/>
        <end position="132"/>
    </location>
</feature>
<evidence type="ECO:0000313" key="20">
    <source>
        <dbReference type="EMBL" id="KAK4534333.1"/>
    </source>
</evidence>
<comment type="similarity">
    <text evidence="2">Belongs to the ERG4/ERG24 family.</text>
</comment>
<dbReference type="EMBL" id="JANCYW010000001">
    <property type="protein sequence ID" value="KAK4534333.1"/>
    <property type="molecule type" value="Genomic_DNA"/>
</dbReference>
<organism evidence="20 21">
    <name type="scientific">Cyanidium caldarium</name>
    <name type="common">Red alga</name>
    <dbReference type="NCBI Taxonomy" id="2771"/>
    <lineage>
        <taxon>Eukaryota</taxon>
        <taxon>Rhodophyta</taxon>
        <taxon>Bangiophyceae</taxon>
        <taxon>Cyanidiales</taxon>
        <taxon>Cyanidiaceae</taxon>
        <taxon>Cyanidium</taxon>
    </lineage>
</organism>
<evidence type="ECO:0000256" key="3">
    <source>
        <dbReference type="ARBA" id="ARBA00012413"/>
    </source>
</evidence>
<evidence type="ECO:0000313" key="21">
    <source>
        <dbReference type="Proteomes" id="UP001301350"/>
    </source>
</evidence>
<comment type="subcellular location">
    <subcellularLocation>
        <location evidence="1">Membrane</location>
        <topology evidence="1">Multi-pass membrane protein</topology>
    </subcellularLocation>
</comment>
<comment type="pathway">
    <text evidence="17">Steroid biosynthesis.</text>
</comment>
<dbReference type="GO" id="GO:0050613">
    <property type="term" value="F:Delta14-sterol reductase activity"/>
    <property type="evidence" value="ECO:0007669"/>
    <property type="project" value="UniProtKB-EC"/>
</dbReference>
<keyword evidence="10" id="KW-0756">Sterol biosynthesis</keyword>
<evidence type="ECO:0000256" key="19">
    <source>
        <dbReference type="SAM" id="Phobius"/>
    </source>
</evidence>
<feature type="transmembrane region" description="Helical" evidence="19">
    <location>
        <begin position="271"/>
        <end position="289"/>
    </location>
</feature>
<dbReference type="InterPro" id="IPR001171">
    <property type="entry name" value="ERG24_DHCR-like"/>
</dbReference>
<evidence type="ECO:0000256" key="13">
    <source>
        <dbReference type="ARBA" id="ARBA00023166"/>
    </source>
</evidence>
<dbReference type="FunFam" id="1.20.120.1630:FF:000011">
    <property type="entry name" value="Delta(14)-sterol reductase"/>
    <property type="match status" value="1"/>
</dbReference>
<keyword evidence="6" id="KW-0521">NADP</keyword>
<dbReference type="Gene3D" id="1.20.120.1630">
    <property type="match status" value="1"/>
</dbReference>
<evidence type="ECO:0000256" key="9">
    <source>
        <dbReference type="ARBA" id="ARBA00023002"/>
    </source>
</evidence>
<dbReference type="Pfam" id="PF01222">
    <property type="entry name" value="ERG4_ERG24"/>
    <property type="match status" value="1"/>
</dbReference>
<evidence type="ECO:0000256" key="11">
    <source>
        <dbReference type="ARBA" id="ARBA00023098"/>
    </source>
</evidence>
<keyword evidence="12 19" id="KW-0472">Membrane</keyword>
<comment type="caution">
    <text evidence="20">The sequence shown here is derived from an EMBL/GenBank/DDBJ whole genome shotgun (WGS) entry which is preliminary data.</text>
</comment>
<evidence type="ECO:0000256" key="4">
    <source>
        <dbReference type="ARBA" id="ARBA00022516"/>
    </source>
</evidence>
<evidence type="ECO:0000256" key="6">
    <source>
        <dbReference type="ARBA" id="ARBA00022857"/>
    </source>
</evidence>
<keyword evidence="7" id="KW-0752">Steroid biosynthesis</keyword>
<evidence type="ECO:0000256" key="18">
    <source>
        <dbReference type="ARBA" id="ARBA00069705"/>
    </source>
</evidence>
<evidence type="ECO:0000256" key="17">
    <source>
        <dbReference type="ARBA" id="ARBA00060577"/>
    </source>
</evidence>
<evidence type="ECO:0000256" key="12">
    <source>
        <dbReference type="ARBA" id="ARBA00023136"/>
    </source>
</evidence>
<keyword evidence="8 19" id="KW-1133">Transmembrane helix</keyword>
<feature type="transmembrane region" description="Helical" evidence="19">
    <location>
        <begin position="76"/>
        <end position="96"/>
    </location>
</feature>
<dbReference type="PANTHER" id="PTHR21257:SF52">
    <property type="entry name" value="DELTA(14)-STEROL REDUCTASE TM7SF2"/>
    <property type="match status" value="1"/>
</dbReference>
<keyword evidence="9" id="KW-0560">Oxidoreductase</keyword>
<dbReference type="GO" id="GO:0016126">
    <property type="term" value="P:sterol biosynthetic process"/>
    <property type="evidence" value="ECO:0007669"/>
    <property type="project" value="UniProtKB-KW"/>
</dbReference>
<reference evidence="20 21" key="1">
    <citation type="submission" date="2022-07" db="EMBL/GenBank/DDBJ databases">
        <title>Genome-wide signatures of adaptation to extreme environments.</title>
        <authorList>
            <person name="Cho C.H."/>
            <person name="Yoon H.S."/>
        </authorList>
    </citation>
    <scope>NUCLEOTIDE SEQUENCE [LARGE SCALE GENOMIC DNA]</scope>
    <source>
        <strain evidence="20 21">DBV 063 E5</strain>
    </source>
</reference>
<keyword evidence="4" id="KW-0444">Lipid biosynthesis</keyword>
<evidence type="ECO:0000256" key="2">
    <source>
        <dbReference type="ARBA" id="ARBA00005402"/>
    </source>
</evidence>
<dbReference type="InterPro" id="IPR018083">
    <property type="entry name" value="Sterol_reductase_CS"/>
</dbReference>
<proteinExistence type="inferred from homology"/>
<keyword evidence="14" id="KW-0753">Steroid metabolism</keyword>
<evidence type="ECO:0000256" key="16">
    <source>
        <dbReference type="ARBA" id="ARBA00031227"/>
    </source>
</evidence>
<evidence type="ECO:0000256" key="7">
    <source>
        <dbReference type="ARBA" id="ARBA00022955"/>
    </source>
</evidence>
<keyword evidence="5 19" id="KW-0812">Transmembrane</keyword>
<name>A0AAV9IQY4_CYACA</name>
<dbReference type="PANTHER" id="PTHR21257">
    <property type="entry name" value="DELTA(14)-STEROL REDUCTASE"/>
    <property type="match status" value="1"/>
</dbReference>
<protein>
    <recommendedName>
        <fullName evidence="18">Delta(14)-sterol reductase</fullName>
        <ecNumber evidence="3">1.3.1.70</ecNumber>
    </recommendedName>
    <alternativeName>
        <fullName evidence="15">C-14 sterol reductase</fullName>
    </alternativeName>
    <alternativeName>
        <fullName evidence="16">Sterol C14-reductase</fullName>
    </alternativeName>
</protein>
<feature type="transmembrane region" description="Helical" evidence="19">
    <location>
        <begin position="38"/>
        <end position="64"/>
    </location>
</feature>
<dbReference type="GO" id="GO:0005789">
    <property type="term" value="C:endoplasmic reticulum membrane"/>
    <property type="evidence" value="ECO:0007669"/>
    <property type="project" value="TreeGrafter"/>
</dbReference>
<evidence type="ECO:0000256" key="5">
    <source>
        <dbReference type="ARBA" id="ARBA00022692"/>
    </source>
</evidence>
<keyword evidence="13" id="KW-1207">Sterol metabolism</keyword>
<keyword evidence="21" id="KW-1185">Reference proteome</keyword>